<evidence type="ECO:0000313" key="2">
    <source>
        <dbReference type="Proteomes" id="UP000464374"/>
    </source>
</evidence>
<accession>A0A6P1XY38</accession>
<dbReference type="KEGG" id="trz:GWP43_01915"/>
<reference evidence="1 2" key="1">
    <citation type="submission" date="2020-01" db="EMBL/GenBank/DDBJ databases">
        <title>Complete genome sequence of a human oral phylogroup 1 Treponema sp. strain ATCC 700766, originally isolated from periodontitis dental plaque.</title>
        <authorList>
            <person name="Chan Y."/>
            <person name="Huo Y.-B."/>
            <person name="Yu X.-L."/>
            <person name="Zeng H."/>
            <person name="Leung W.-K."/>
            <person name="Watt R.M."/>
        </authorList>
    </citation>
    <scope>NUCLEOTIDE SEQUENCE [LARGE SCALE GENOMIC DNA]</scope>
    <source>
        <strain evidence="1 2">OMZ 804</strain>
    </source>
</reference>
<dbReference type="RefSeq" id="WP_162662267.1">
    <property type="nucleotide sequence ID" value="NZ_CP048020.1"/>
</dbReference>
<dbReference type="EMBL" id="CP048020">
    <property type="protein sequence ID" value="QHX42408.1"/>
    <property type="molecule type" value="Genomic_DNA"/>
</dbReference>
<proteinExistence type="predicted"/>
<dbReference type="AlphaFoldDB" id="A0A6P1XY38"/>
<protein>
    <submittedName>
        <fullName evidence="1">Uncharacterized protein</fullName>
    </submittedName>
</protein>
<dbReference type="Proteomes" id="UP000464374">
    <property type="component" value="Chromosome"/>
</dbReference>
<sequence length="80" mass="9126">MPKIRVTVGQQNKATVPKIFQTVAYLLCEILSKISHSLFYLAEGLSQQTDKSESQNNEVEQPFEPQVQFWLSNLIILRGC</sequence>
<gene>
    <name evidence="1" type="ORF">GWP43_01915</name>
</gene>
<organism evidence="1 2">
    <name type="scientific">Treponema vincentii</name>
    <dbReference type="NCBI Taxonomy" id="69710"/>
    <lineage>
        <taxon>Bacteria</taxon>
        <taxon>Pseudomonadati</taxon>
        <taxon>Spirochaetota</taxon>
        <taxon>Spirochaetia</taxon>
        <taxon>Spirochaetales</taxon>
        <taxon>Treponemataceae</taxon>
        <taxon>Treponema</taxon>
    </lineage>
</organism>
<name>A0A6P1XY38_9SPIR</name>
<evidence type="ECO:0000313" key="1">
    <source>
        <dbReference type="EMBL" id="QHX42408.1"/>
    </source>
</evidence>